<sequence length="458" mass="51077">MRHRITYVHLNEPKSPVKKVNSTYVELEPELTYAREDKYTLDAEALSHVSAIRIHICRGAKSGPLALTSPFSYSYQTGVHVYAVPIGRAGPDDESLFYEQLNSVLLLVLGIQVPAQEWILSLNSFYFHTSVAIEPKFVEIPLFPHAWLALDYYYSDSKLTVSALATDLQDLSVHKKLDEYTEVGIFKILDKSSRDDLILLGARVIFDNASSDSGAGSGPDSADEKVVHKTMFHVKPRHRHVGEFAEISFRPNGLHPVVTIDKIPSVPADDDVLECKLFSYFTMEKSVFLDPFQVPDLLNIVANYGVTNLELPEYSVPQWGNEVLMEVNKEGPIELTLHSRYQLPNTTKTHTSVSVDHPVLFYACDASNDAYLLKNSPFDNKKDIGGSFEKFFTDDTIFYHVLNRGTSDILIPNASGNANHVNLVTFGALLLGLYMVLSKAYEKFAAGTPKAAPAKKND</sequence>
<dbReference type="GO" id="GO:0005789">
    <property type="term" value="C:endoplasmic reticulum membrane"/>
    <property type="evidence" value="ECO:0007669"/>
    <property type="project" value="UniProtKB-SubCell"/>
</dbReference>
<dbReference type="InterPro" id="IPR042322">
    <property type="entry name" value="Pbn1"/>
</dbReference>
<dbReference type="GO" id="GO:0000030">
    <property type="term" value="F:mannosyltransferase activity"/>
    <property type="evidence" value="ECO:0007669"/>
    <property type="project" value="TreeGrafter"/>
</dbReference>
<evidence type="ECO:0000256" key="4">
    <source>
        <dbReference type="ARBA" id="ARBA00020410"/>
    </source>
</evidence>
<comment type="pathway">
    <text evidence="2 11">Glycolipid biosynthesis; glycosylphosphatidylinositol-anchor biosynthesis.</text>
</comment>
<dbReference type="InterPro" id="IPR013233">
    <property type="entry name" value="PIG-X/PBN1"/>
</dbReference>
<comment type="subcellular location">
    <subcellularLocation>
        <location evidence="11">Endoplasmic reticulum membrane</location>
        <topology evidence="11">Single-pass membrane protein</topology>
    </subcellularLocation>
    <subcellularLocation>
        <location evidence="1">Endoplasmic reticulum membrane</location>
        <topology evidence="1">Single-pass type III membrane protein</topology>
    </subcellularLocation>
</comment>
<evidence type="ECO:0000313" key="12">
    <source>
        <dbReference type="EMBL" id="QBM85706.1"/>
    </source>
</evidence>
<dbReference type="PANTHER" id="PTHR28533:SF1">
    <property type="entry name" value="PROTEIN PBN1"/>
    <property type="match status" value="1"/>
</dbReference>
<gene>
    <name evidence="12" type="primary">MPUL0A03310</name>
    <name evidence="12" type="ORF">METSCH_A03310</name>
</gene>
<accession>A0A4P6XI34</accession>
<dbReference type="SMART" id="SM00780">
    <property type="entry name" value="PIG-X"/>
    <property type="match status" value="1"/>
</dbReference>
<organism evidence="12 13">
    <name type="scientific">Metschnikowia aff. pulcherrima</name>
    <dbReference type="NCBI Taxonomy" id="2163413"/>
    <lineage>
        <taxon>Eukaryota</taxon>
        <taxon>Fungi</taxon>
        <taxon>Dikarya</taxon>
        <taxon>Ascomycota</taxon>
        <taxon>Saccharomycotina</taxon>
        <taxon>Pichiomycetes</taxon>
        <taxon>Metschnikowiaceae</taxon>
        <taxon>Metschnikowia</taxon>
    </lineage>
</organism>
<dbReference type="EMBL" id="CP034456">
    <property type="protein sequence ID" value="QBM85706.1"/>
    <property type="molecule type" value="Genomic_DNA"/>
</dbReference>
<keyword evidence="13" id="KW-1185">Reference proteome</keyword>
<keyword evidence="10" id="KW-0325">Glycoprotein</keyword>
<dbReference type="GO" id="GO:0006506">
    <property type="term" value="P:GPI anchor biosynthetic process"/>
    <property type="evidence" value="ECO:0007669"/>
    <property type="project" value="UniProtKB-UniPathway"/>
</dbReference>
<evidence type="ECO:0000256" key="11">
    <source>
        <dbReference type="RuleBase" id="RU366056"/>
    </source>
</evidence>
<evidence type="ECO:0000256" key="5">
    <source>
        <dbReference type="ARBA" id="ARBA00022502"/>
    </source>
</evidence>
<dbReference type="UniPathway" id="UPA00196"/>
<dbReference type="PANTHER" id="PTHR28533">
    <property type="entry name" value="PROTEIN PBN1"/>
    <property type="match status" value="1"/>
</dbReference>
<keyword evidence="8" id="KW-1133">Transmembrane helix</keyword>
<keyword evidence="6" id="KW-0812">Transmembrane</keyword>
<evidence type="ECO:0000256" key="10">
    <source>
        <dbReference type="ARBA" id="ARBA00023180"/>
    </source>
</evidence>
<evidence type="ECO:0000256" key="6">
    <source>
        <dbReference type="ARBA" id="ARBA00022692"/>
    </source>
</evidence>
<evidence type="ECO:0000256" key="9">
    <source>
        <dbReference type="ARBA" id="ARBA00023136"/>
    </source>
</evidence>
<dbReference type="AlphaFoldDB" id="A0A4P6XI34"/>
<dbReference type="GO" id="GO:1990529">
    <property type="term" value="C:glycosylphosphatidylinositol-mannosyltransferase I complex"/>
    <property type="evidence" value="ECO:0007669"/>
    <property type="project" value="TreeGrafter"/>
</dbReference>
<protein>
    <recommendedName>
        <fullName evidence="4 11">Protein PBN1</fullName>
    </recommendedName>
</protein>
<evidence type="ECO:0000256" key="8">
    <source>
        <dbReference type="ARBA" id="ARBA00022989"/>
    </source>
</evidence>
<keyword evidence="5 11" id="KW-0337">GPI-anchor biosynthesis</keyword>
<proteinExistence type="inferred from homology"/>
<dbReference type="STRING" id="2163413.A0A4P6XI34"/>
<evidence type="ECO:0000313" key="13">
    <source>
        <dbReference type="Proteomes" id="UP000292447"/>
    </source>
</evidence>
<evidence type="ECO:0000256" key="1">
    <source>
        <dbReference type="ARBA" id="ARBA00004643"/>
    </source>
</evidence>
<comment type="function">
    <text evidence="11">Required for proper folding and/or the stability of a subset of proteins in the endoplasmic reticulum. Component of glycosylphosphatidylinositol-mannosyltransferase 1 which transfers the first of the 4 mannoses in the GPI-anchor precursors during GPI-anchor biosynthesis. Probably acts by stabilizing the mannosyltransferase GPI14.</text>
</comment>
<dbReference type="Pfam" id="PF08320">
    <property type="entry name" value="PIG-X"/>
    <property type="match status" value="1"/>
</dbReference>
<evidence type="ECO:0000256" key="2">
    <source>
        <dbReference type="ARBA" id="ARBA00004687"/>
    </source>
</evidence>
<dbReference type="Proteomes" id="UP000292447">
    <property type="component" value="Chromosome I"/>
</dbReference>
<evidence type="ECO:0000256" key="7">
    <source>
        <dbReference type="ARBA" id="ARBA00022824"/>
    </source>
</evidence>
<evidence type="ECO:0000256" key="3">
    <source>
        <dbReference type="ARBA" id="ARBA00010345"/>
    </source>
</evidence>
<reference evidence="13" key="1">
    <citation type="submission" date="2019-03" db="EMBL/GenBank/DDBJ databases">
        <title>Snf2 controls pulcherriminic acid biosynthesis and connects pigmentation and antifungal activity of the yeast Metschnikowia pulcherrima.</title>
        <authorList>
            <person name="Gore-Lloyd D."/>
            <person name="Sumann I."/>
            <person name="Brachmann A.O."/>
            <person name="Schneeberger K."/>
            <person name="Ortiz-Merino R.A."/>
            <person name="Moreno-Beltran M."/>
            <person name="Schlaefli M."/>
            <person name="Kirner P."/>
            <person name="Santos Kron A."/>
            <person name="Wolfe K.H."/>
            <person name="Piel J."/>
            <person name="Ahrens C.H."/>
            <person name="Henk D."/>
            <person name="Freimoser F.M."/>
        </authorList>
    </citation>
    <scope>NUCLEOTIDE SEQUENCE [LARGE SCALE GENOMIC DNA]</scope>
    <source>
        <strain evidence="13">APC 1.2</strain>
    </source>
</reference>
<keyword evidence="7 11" id="KW-0256">Endoplasmic reticulum</keyword>
<comment type="similarity">
    <text evidence="3 11">Belongs to the PIGX family.</text>
</comment>
<name>A0A4P6XI34_9ASCO</name>
<keyword evidence="9" id="KW-0472">Membrane</keyword>